<gene>
    <name evidence="1" type="ORF">SAMN05421882_10782</name>
</gene>
<evidence type="ECO:0008006" key="3">
    <source>
        <dbReference type="Google" id="ProtNLM"/>
    </source>
</evidence>
<protein>
    <recommendedName>
        <fullName evidence="3">Transposase</fullName>
    </recommendedName>
</protein>
<proteinExistence type="predicted"/>
<evidence type="ECO:0000313" key="1">
    <source>
        <dbReference type="EMBL" id="SDX17169.1"/>
    </source>
</evidence>
<dbReference type="EMBL" id="FNNH01000078">
    <property type="protein sequence ID" value="SDX17169.1"/>
    <property type="molecule type" value="Genomic_DNA"/>
</dbReference>
<reference evidence="1 2" key="1">
    <citation type="submission" date="2016-10" db="EMBL/GenBank/DDBJ databases">
        <authorList>
            <person name="de Groot N.N."/>
        </authorList>
    </citation>
    <scope>NUCLEOTIDE SEQUENCE [LARGE SCALE GENOMIC DNA]</scope>
    <source>
        <strain evidence="1 2">Nm110</strain>
    </source>
</reference>
<accession>A0A1H2ZKE7</accession>
<evidence type="ECO:0000313" key="2">
    <source>
        <dbReference type="Proteomes" id="UP000183454"/>
    </source>
</evidence>
<name>A0A1H2ZKE7_9PROT</name>
<dbReference type="Proteomes" id="UP000183454">
    <property type="component" value="Unassembled WGS sequence"/>
</dbReference>
<dbReference type="AlphaFoldDB" id="A0A1H2ZKE7"/>
<sequence>MASIGKRPNRSKLRIFNAREVMMANRKTLQESYKQSSISGKSYYLWHKKLRDVEAQLGVRCSLGHVHQSTPIISLYNKILSIANSHSTSYH</sequence>
<organism evidence="1 2">
    <name type="scientific">Nitrosomonas communis</name>
    <dbReference type="NCBI Taxonomy" id="44574"/>
    <lineage>
        <taxon>Bacteria</taxon>
        <taxon>Pseudomonadati</taxon>
        <taxon>Pseudomonadota</taxon>
        <taxon>Betaproteobacteria</taxon>
        <taxon>Nitrosomonadales</taxon>
        <taxon>Nitrosomonadaceae</taxon>
        <taxon>Nitrosomonas</taxon>
    </lineage>
</organism>